<accession>D6TFG1</accession>
<dbReference type="InParanoid" id="D6TFG1"/>
<dbReference type="RefSeq" id="WP_007904748.1">
    <property type="nucleotide sequence ID" value="NZ_ADVG01000001.1"/>
</dbReference>
<organism evidence="1 2">
    <name type="scientific">Ktedonobacter racemifer DSM 44963</name>
    <dbReference type="NCBI Taxonomy" id="485913"/>
    <lineage>
        <taxon>Bacteria</taxon>
        <taxon>Bacillati</taxon>
        <taxon>Chloroflexota</taxon>
        <taxon>Ktedonobacteria</taxon>
        <taxon>Ktedonobacterales</taxon>
        <taxon>Ktedonobacteraceae</taxon>
        <taxon>Ktedonobacter</taxon>
    </lineage>
</organism>
<evidence type="ECO:0000313" key="2">
    <source>
        <dbReference type="Proteomes" id="UP000004508"/>
    </source>
</evidence>
<sequence>MAYLAGVQSGGAAAATLARVPVLALASIVTLRFSRPTETEPGSAEAPA</sequence>
<proteinExistence type="predicted"/>
<name>D6TFG1_KTERA</name>
<dbReference type="Proteomes" id="UP000004508">
    <property type="component" value="Unassembled WGS sequence"/>
</dbReference>
<gene>
    <name evidence="1" type="ORF">Krac_10124</name>
</gene>
<protein>
    <submittedName>
        <fullName evidence="1">Uncharacterized protein</fullName>
    </submittedName>
</protein>
<keyword evidence="2" id="KW-1185">Reference proteome</keyword>
<comment type="caution">
    <text evidence="1">The sequence shown here is derived from an EMBL/GenBank/DDBJ whole genome shotgun (WGS) entry which is preliminary data.</text>
</comment>
<evidence type="ECO:0000313" key="1">
    <source>
        <dbReference type="EMBL" id="EFH88641.1"/>
    </source>
</evidence>
<dbReference type="EMBL" id="ADVG01000001">
    <property type="protein sequence ID" value="EFH88641.1"/>
    <property type="molecule type" value="Genomic_DNA"/>
</dbReference>
<reference evidence="1 2" key="1">
    <citation type="journal article" date="2011" name="Stand. Genomic Sci.">
        <title>Non-contiguous finished genome sequence and contextual data of the filamentous soil bacterium Ktedonobacter racemifer type strain (SOSP1-21).</title>
        <authorList>
            <person name="Chang Y.J."/>
            <person name="Land M."/>
            <person name="Hauser L."/>
            <person name="Chertkov O."/>
            <person name="Del Rio T.G."/>
            <person name="Nolan M."/>
            <person name="Copeland A."/>
            <person name="Tice H."/>
            <person name="Cheng J.F."/>
            <person name="Lucas S."/>
            <person name="Han C."/>
            <person name="Goodwin L."/>
            <person name="Pitluck S."/>
            <person name="Ivanova N."/>
            <person name="Ovchinikova G."/>
            <person name="Pati A."/>
            <person name="Chen A."/>
            <person name="Palaniappan K."/>
            <person name="Mavromatis K."/>
            <person name="Liolios K."/>
            <person name="Brettin T."/>
            <person name="Fiebig A."/>
            <person name="Rohde M."/>
            <person name="Abt B."/>
            <person name="Goker M."/>
            <person name="Detter J.C."/>
            <person name="Woyke T."/>
            <person name="Bristow J."/>
            <person name="Eisen J.A."/>
            <person name="Markowitz V."/>
            <person name="Hugenholtz P."/>
            <person name="Kyrpides N.C."/>
            <person name="Klenk H.P."/>
            <person name="Lapidus A."/>
        </authorList>
    </citation>
    <scope>NUCLEOTIDE SEQUENCE [LARGE SCALE GENOMIC DNA]</scope>
    <source>
        <strain evidence="2">DSM 44963</strain>
    </source>
</reference>
<dbReference type="AlphaFoldDB" id="D6TFG1"/>